<keyword evidence="11" id="KW-1185">Reference proteome</keyword>
<evidence type="ECO:0000259" key="9">
    <source>
        <dbReference type="PROSITE" id="PS50113"/>
    </source>
</evidence>
<dbReference type="PANTHER" id="PTHR43304">
    <property type="entry name" value="PHYTOCHROME-LIKE PROTEIN CPH1"/>
    <property type="match status" value="1"/>
</dbReference>
<proteinExistence type="predicted"/>
<dbReference type="AlphaFoldDB" id="A0A151AK09"/>
<dbReference type="Pfam" id="PF08447">
    <property type="entry name" value="PAS_3"/>
    <property type="match status" value="1"/>
</dbReference>
<reference evidence="10 11" key="1">
    <citation type="submission" date="2016-02" db="EMBL/GenBank/DDBJ databases">
        <title>Genome sequence of Halalkalicoccus paucihalophilus DSM 24557.</title>
        <authorList>
            <person name="Poehlein A."/>
            <person name="Daniel R."/>
        </authorList>
    </citation>
    <scope>NUCLEOTIDE SEQUENCE [LARGE SCALE GENOMIC DNA]</scope>
    <source>
        <strain evidence="10 11">DSM 24557</strain>
    </source>
</reference>
<dbReference type="InterPro" id="IPR031803">
    <property type="entry name" value="BAT_GAF/HTH-assoc"/>
</dbReference>
<dbReference type="InterPro" id="IPR052162">
    <property type="entry name" value="Sensor_kinase/Photoreceptor"/>
</dbReference>
<organism evidence="10 11">
    <name type="scientific">Halalkalicoccus paucihalophilus</name>
    <dbReference type="NCBI Taxonomy" id="1008153"/>
    <lineage>
        <taxon>Archaea</taxon>
        <taxon>Methanobacteriati</taxon>
        <taxon>Methanobacteriota</taxon>
        <taxon>Stenosarchaea group</taxon>
        <taxon>Halobacteria</taxon>
        <taxon>Halobacteriales</taxon>
        <taxon>Halococcaceae</taxon>
        <taxon>Halalkalicoccus</taxon>
    </lineage>
</organism>
<evidence type="ECO:0000259" key="8">
    <source>
        <dbReference type="PROSITE" id="PS50112"/>
    </source>
</evidence>
<comment type="caution">
    <text evidence="10">The sequence shown here is derived from an EMBL/GenBank/DDBJ whole genome shotgun (WGS) entry which is preliminary data.</text>
</comment>
<evidence type="ECO:0000256" key="6">
    <source>
        <dbReference type="ARBA" id="ARBA00023015"/>
    </source>
</evidence>
<dbReference type="PROSITE" id="PS50113">
    <property type="entry name" value="PAC"/>
    <property type="match status" value="2"/>
</dbReference>
<evidence type="ECO:0000256" key="3">
    <source>
        <dbReference type="ARBA" id="ARBA00022553"/>
    </source>
</evidence>
<feature type="domain" description="PAC" evidence="9">
    <location>
        <begin position="88"/>
        <end position="140"/>
    </location>
</feature>
<dbReference type="Gene3D" id="3.30.450.20">
    <property type="entry name" value="PAS domain"/>
    <property type="match status" value="2"/>
</dbReference>
<dbReference type="SMART" id="SM00086">
    <property type="entry name" value="PAC"/>
    <property type="match status" value="2"/>
</dbReference>
<dbReference type="InterPro" id="IPR035965">
    <property type="entry name" value="PAS-like_dom_sf"/>
</dbReference>
<evidence type="ECO:0000313" key="10">
    <source>
        <dbReference type="EMBL" id="KYH27905.1"/>
    </source>
</evidence>
<keyword evidence="3" id="KW-0597">Phosphoprotein</keyword>
<dbReference type="Pfam" id="PF15915">
    <property type="entry name" value="BAT"/>
    <property type="match status" value="1"/>
</dbReference>
<protein>
    <recommendedName>
        <fullName evidence="2">histidine kinase</fullName>
        <ecNumber evidence="2">2.7.13.3</ecNumber>
    </recommendedName>
</protein>
<dbReference type="Gene3D" id="3.30.450.40">
    <property type="match status" value="2"/>
</dbReference>
<dbReference type="NCBIfam" id="TIGR00229">
    <property type="entry name" value="sensory_box"/>
    <property type="match status" value="2"/>
</dbReference>
<feature type="domain" description="PAC" evidence="9">
    <location>
        <begin position="219"/>
        <end position="271"/>
    </location>
</feature>
<sequence length="795" mass="87927">MVARERVERDPHEFERTFRRLTESATEGFWISDPGFEAVYVNPAFEEIWGRPREQLYGDPETMIEAIHPEDRERIKRAIGGMVETGEFDETYRIQRPAGEERWVHDRGFPVYDSEGEPVHLAGIVTDVTDRKRTEADLRLQRDRIEWIVETSPVMLLVMDADRTITFANGRTAEVTGVDEIVGTTFEEFPWELLRDEEDREPLAVDRLPFAVVRERGEPVYDLQYPARVGGEFRWLSVNGAPLFDDGAFAGAVFAVEDITERKRREEVLSALHETSREMMRADSRTAVYEIAVAAASDLLSFSRVACYRLETDGYALEPAAHSADAAGFVGEHDRIEDGGPIWEAFVGDTVEHEGEITAIALGSHGVFALLGTVSEEALSLARVLCDNAEAALDRTDREGVVEAQSEALRRTNDELQRVTHVSDLVRDVTAALVRASSREEIDAAVCERLAAADRYRFAWIGDDRGEPTAWAGITESALAGIEREGAGYEPPAGRALRADEPAIDRKLLDSAPPDQRADALSKDYRSVAAVPLVHRDRTYGVLSVYADRGEAFDGDEREVLAELGRTVGYAIDAVETRNTLASDGATELRFSVADAGTLPSLLAAGTHLEHRGIVPRADGSIRWFVTVDAPPDRVRSTAADIGSIERVQPIVTEGTTLLECVVRPPCLLSAFVEHGVTIAELAASGAETTVTVEAADADVRSLCETLESRYDAELTGKQRLERPPRTPEERYSGVATDLTDRQHEILEIAHLSGYFETPRRITGAELAERLGINRSTFHRTLRAAEQAAFDALLE</sequence>
<dbReference type="InterPro" id="IPR003018">
    <property type="entry name" value="GAF"/>
</dbReference>
<keyword evidence="4" id="KW-0808">Transferase</keyword>
<comment type="catalytic activity">
    <reaction evidence="1">
        <text>ATP + protein L-histidine = ADP + protein N-phospho-L-histidine.</text>
        <dbReference type="EC" id="2.7.13.3"/>
    </reaction>
</comment>
<evidence type="ECO:0000256" key="5">
    <source>
        <dbReference type="ARBA" id="ARBA00022777"/>
    </source>
</evidence>
<dbReference type="Pfam" id="PF13185">
    <property type="entry name" value="GAF_2"/>
    <property type="match status" value="1"/>
</dbReference>
<evidence type="ECO:0000313" key="11">
    <source>
        <dbReference type="Proteomes" id="UP000075321"/>
    </source>
</evidence>
<keyword evidence="6" id="KW-0805">Transcription regulation</keyword>
<gene>
    <name evidence="10" type="primary">bat_1</name>
    <name evidence="10" type="ORF">HAPAU_05800</name>
</gene>
<dbReference type="SUPFAM" id="SSF55781">
    <property type="entry name" value="GAF domain-like"/>
    <property type="match status" value="2"/>
</dbReference>
<dbReference type="Pfam" id="PF04967">
    <property type="entry name" value="HTH_10"/>
    <property type="match status" value="1"/>
</dbReference>
<dbReference type="Pfam" id="PF08448">
    <property type="entry name" value="PAS_4"/>
    <property type="match status" value="1"/>
</dbReference>
<keyword evidence="5" id="KW-0418">Kinase</keyword>
<feature type="domain" description="PAS" evidence="8">
    <location>
        <begin position="14"/>
        <end position="86"/>
    </location>
</feature>
<dbReference type="InterPro" id="IPR001610">
    <property type="entry name" value="PAC"/>
</dbReference>
<dbReference type="InterPro" id="IPR007050">
    <property type="entry name" value="HTH_bacterioopsin"/>
</dbReference>
<dbReference type="PROSITE" id="PS50112">
    <property type="entry name" value="PAS"/>
    <property type="match status" value="1"/>
</dbReference>
<dbReference type="PATRIC" id="fig|1008153.3.peg.580"/>
<evidence type="ECO:0000256" key="1">
    <source>
        <dbReference type="ARBA" id="ARBA00000085"/>
    </source>
</evidence>
<dbReference type="EMBL" id="LTAZ01000001">
    <property type="protein sequence ID" value="KYH27905.1"/>
    <property type="molecule type" value="Genomic_DNA"/>
</dbReference>
<evidence type="ECO:0000256" key="4">
    <source>
        <dbReference type="ARBA" id="ARBA00022679"/>
    </source>
</evidence>
<dbReference type="InterPro" id="IPR029016">
    <property type="entry name" value="GAF-like_dom_sf"/>
</dbReference>
<accession>A0A151AK09</accession>
<dbReference type="SUPFAM" id="SSF55785">
    <property type="entry name" value="PYP-like sensor domain (PAS domain)"/>
    <property type="match status" value="2"/>
</dbReference>
<dbReference type="InterPro" id="IPR013656">
    <property type="entry name" value="PAS_4"/>
</dbReference>
<dbReference type="SMART" id="SM00091">
    <property type="entry name" value="PAS"/>
    <property type="match status" value="2"/>
</dbReference>
<dbReference type="InterPro" id="IPR013655">
    <property type="entry name" value="PAS_fold_3"/>
</dbReference>
<dbReference type="GO" id="GO:0004673">
    <property type="term" value="F:protein histidine kinase activity"/>
    <property type="evidence" value="ECO:0007669"/>
    <property type="project" value="UniProtKB-EC"/>
</dbReference>
<dbReference type="InterPro" id="IPR000014">
    <property type="entry name" value="PAS"/>
</dbReference>
<keyword evidence="7" id="KW-0804">Transcription</keyword>
<dbReference type="OrthoDB" id="342253at2157"/>
<dbReference type="InterPro" id="IPR000700">
    <property type="entry name" value="PAS-assoc_C"/>
</dbReference>
<dbReference type="EC" id="2.7.13.3" evidence="2"/>
<name>A0A151AK09_9EURY</name>
<evidence type="ECO:0000256" key="7">
    <source>
        <dbReference type="ARBA" id="ARBA00023163"/>
    </source>
</evidence>
<evidence type="ECO:0000256" key="2">
    <source>
        <dbReference type="ARBA" id="ARBA00012438"/>
    </source>
</evidence>
<dbReference type="CDD" id="cd00130">
    <property type="entry name" value="PAS"/>
    <property type="match status" value="1"/>
</dbReference>
<dbReference type="PANTHER" id="PTHR43304:SF1">
    <property type="entry name" value="PAC DOMAIN-CONTAINING PROTEIN"/>
    <property type="match status" value="1"/>
</dbReference>
<dbReference type="RefSeq" id="WP_066379240.1">
    <property type="nucleotide sequence ID" value="NZ_LTAZ01000001.1"/>
</dbReference>
<dbReference type="Proteomes" id="UP000075321">
    <property type="component" value="Unassembled WGS sequence"/>
</dbReference>